<dbReference type="InterPro" id="IPR038375">
    <property type="entry name" value="NDUFAF7_sf"/>
</dbReference>
<dbReference type="InterPro" id="IPR029063">
    <property type="entry name" value="SAM-dependent_MTases_sf"/>
</dbReference>
<dbReference type="GO" id="GO:0032259">
    <property type="term" value="P:methylation"/>
    <property type="evidence" value="ECO:0007669"/>
    <property type="project" value="UniProtKB-KW"/>
</dbReference>
<dbReference type="PANTHER" id="PTHR12049:SF7">
    <property type="entry name" value="PROTEIN ARGININE METHYLTRANSFERASE NDUFAF7, MITOCHONDRIAL"/>
    <property type="match status" value="1"/>
</dbReference>
<dbReference type="Pfam" id="PF02636">
    <property type="entry name" value="Methyltransf_28"/>
    <property type="match status" value="1"/>
</dbReference>
<dbReference type="EMBL" id="JAKMXF010000300">
    <property type="protein sequence ID" value="KAI6651978.1"/>
    <property type="molecule type" value="Genomic_DNA"/>
</dbReference>
<dbReference type="SUPFAM" id="SSF53335">
    <property type="entry name" value="S-adenosyl-L-methionine-dependent methyltransferases"/>
    <property type="match status" value="1"/>
</dbReference>
<evidence type="ECO:0000313" key="8">
    <source>
        <dbReference type="EMBL" id="KAI6651978.1"/>
    </source>
</evidence>
<keyword evidence="4 7" id="KW-0808">Transferase</keyword>
<dbReference type="InterPro" id="IPR003788">
    <property type="entry name" value="NDUFAF7"/>
</dbReference>
<evidence type="ECO:0000256" key="6">
    <source>
        <dbReference type="ARBA" id="ARBA00048612"/>
    </source>
</evidence>
<keyword evidence="5 7" id="KW-0496">Mitochondrion</keyword>
<evidence type="ECO:0000256" key="5">
    <source>
        <dbReference type="ARBA" id="ARBA00023128"/>
    </source>
</evidence>
<evidence type="ECO:0000256" key="1">
    <source>
        <dbReference type="ARBA" id="ARBA00004173"/>
    </source>
</evidence>
<sequence>MFFKNLISKHGLIRNTIQPHSDKVLQLNVRQLQTDLKSKIISKIKATGPITIFEYMQEALNTPRYGYYSSHPNIGARGDFVTSPEVSQVFGELVGVWLVSEWIKQGRPKEAQIVELGPGNGTLTDDIIRVISQLKVHSQFGCINLIETSQLLTKVQYNRLCKTENTNKPDLCIQSGFTGNGIPLFWYSSVKDMPQAPSYFVANEFFDALPIHQFVRTEGKWKEIMIDREDNDLRFIAPKYNTTSLAVYSHLFKNSTFEKVEINPLSIAITEHISRYLKDSQVGSCIFVDYGDVESRNFTLRGFKKHKEWHVLLDPGTADLTADVNFGSLKDIANKYVTVYGPVTQNIFLHRMGIRERIATLLKNSVNKAQKNIHIKSYEYLTSKKYMGERFKVLALTPFDKEIPYGFGS</sequence>
<dbReference type="EC" id="2.1.1.320" evidence="7"/>
<evidence type="ECO:0000313" key="9">
    <source>
        <dbReference type="Proteomes" id="UP001165289"/>
    </source>
</evidence>
<dbReference type="AlphaFoldDB" id="A0AAV7JSX1"/>
<comment type="similarity">
    <text evidence="2 7">Belongs to the NDUFAF7 family.</text>
</comment>
<dbReference type="Gene3D" id="3.40.50.12710">
    <property type="match status" value="1"/>
</dbReference>
<gene>
    <name evidence="8" type="ORF">LOD99_4523</name>
</gene>
<evidence type="ECO:0000256" key="4">
    <source>
        <dbReference type="ARBA" id="ARBA00022679"/>
    </source>
</evidence>
<comment type="function">
    <text evidence="7">Arginine methyltransferase involved in the assembly or stability of mitochondrial NADH:ubiquinone oxidoreductase complex (complex I).</text>
</comment>
<keyword evidence="3 7" id="KW-0489">Methyltransferase</keyword>
<evidence type="ECO:0000256" key="3">
    <source>
        <dbReference type="ARBA" id="ARBA00022603"/>
    </source>
</evidence>
<dbReference type="PANTHER" id="PTHR12049">
    <property type="entry name" value="PROTEIN ARGININE METHYLTRANSFERASE NDUFAF7, MITOCHONDRIAL"/>
    <property type="match status" value="1"/>
</dbReference>
<evidence type="ECO:0000256" key="7">
    <source>
        <dbReference type="RuleBase" id="RU364114"/>
    </source>
</evidence>
<protein>
    <recommendedName>
        <fullName evidence="7">Protein arginine methyltransferase NDUFAF7</fullName>
        <ecNumber evidence="7">2.1.1.320</ecNumber>
    </recommendedName>
</protein>
<comment type="catalytic activity">
    <reaction evidence="6 7">
        <text>L-arginyl-[protein] + 2 S-adenosyl-L-methionine = N(omega),N(omega)'-dimethyl-L-arginyl-[protein] + 2 S-adenosyl-L-homocysteine + 2 H(+)</text>
        <dbReference type="Rhea" id="RHEA:48108"/>
        <dbReference type="Rhea" id="RHEA-COMP:10532"/>
        <dbReference type="Rhea" id="RHEA-COMP:11992"/>
        <dbReference type="ChEBI" id="CHEBI:15378"/>
        <dbReference type="ChEBI" id="CHEBI:29965"/>
        <dbReference type="ChEBI" id="CHEBI:57856"/>
        <dbReference type="ChEBI" id="CHEBI:59789"/>
        <dbReference type="ChEBI" id="CHEBI:88221"/>
        <dbReference type="EC" id="2.1.1.320"/>
    </reaction>
</comment>
<accession>A0AAV7JSX1</accession>
<comment type="caution">
    <text evidence="8">The sequence shown here is derived from an EMBL/GenBank/DDBJ whole genome shotgun (WGS) entry which is preliminary data.</text>
</comment>
<dbReference type="GO" id="GO:0032981">
    <property type="term" value="P:mitochondrial respiratory chain complex I assembly"/>
    <property type="evidence" value="ECO:0007669"/>
    <property type="project" value="TreeGrafter"/>
</dbReference>
<dbReference type="Proteomes" id="UP001165289">
    <property type="component" value="Unassembled WGS sequence"/>
</dbReference>
<dbReference type="GO" id="GO:0035243">
    <property type="term" value="F:protein-arginine omega-N symmetric methyltransferase activity"/>
    <property type="evidence" value="ECO:0007669"/>
    <property type="project" value="UniProtKB-EC"/>
</dbReference>
<reference evidence="8 9" key="1">
    <citation type="journal article" date="2023" name="BMC Biol.">
        <title>The compact genome of the sponge Oopsacas minuta (Hexactinellida) is lacking key metazoan core genes.</title>
        <authorList>
            <person name="Santini S."/>
            <person name="Schenkelaars Q."/>
            <person name="Jourda C."/>
            <person name="Duchesne M."/>
            <person name="Belahbib H."/>
            <person name="Rocher C."/>
            <person name="Selva M."/>
            <person name="Riesgo A."/>
            <person name="Vervoort M."/>
            <person name="Leys S.P."/>
            <person name="Kodjabachian L."/>
            <person name="Le Bivic A."/>
            <person name="Borchiellini C."/>
            <person name="Claverie J.M."/>
            <person name="Renard E."/>
        </authorList>
    </citation>
    <scope>NUCLEOTIDE SEQUENCE [LARGE SCALE GENOMIC DNA]</scope>
    <source>
        <strain evidence="8">SPO-2</strain>
    </source>
</reference>
<dbReference type="GO" id="GO:0005739">
    <property type="term" value="C:mitochondrion"/>
    <property type="evidence" value="ECO:0007669"/>
    <property type="project" value="UniProtKB-SubCell"/>
</dbReference>
<proteinExistence type="inferred from homology"/>
<evidence type="ECO:0000256" key="2">
    <source>
        <dbReference type="ARBA" id="ARBA00005891"/>
    </source>
</evidence>
<name>A0AAV7JSX1_9METZ</name>
<organism evidence="8 9">
    <name type="scientific">Oopsacas minuta</name>
    <dbReference type="NCBI Taxonomy" id="111878"/>
    <lineage>
        <taxon>Eukaryota</taxon>
        <taxon>Metazoa</taxon>
        <taxon>Porifera</taxon>
        <taxon>Hexactinellida</taxon>
        <taxon>Hexasterophora</taxon>
        <taxon>Lyssacinosida</taxon>
        <taxon>Leucopsacidae</taxon>
        <taxon>Oopsacas</taxon>
    </lineage>
</organism>
<comment type="subcellular location">
    <subcellularLocation>
        <location evidence="1 7">Mitochondrion</location>
    </subcellularLocation>
</comment>
<keyword evidence="9" id="KW-1185">Reference proteome</keyword>